<accession>A0A6C0L823</accession>
<sequence>MQAYIIHVTIVGKKNEFDAYMKNEFLSIQNTEIQSWGIEGVVFSYNRKFLPEYSTYQDLLAKYPSFFVKLVWTCADGTAGILTGRNETGISTFKWRDLTSEEESLAFRNH</sequence>
<proteinExistence type="predicted"/>
<evidence type="ECO:0000313" key="1">
    <source>
        <dbReference type="EMBL" id="QHU26285.1"/>
    </source>
</evidence>
<reference evidence="1" key="1">
    <citation type="journal article" date="2020" name="Nature">
        <title>Giant virus diversity and host interactions through global metagenomics.</title>
        <authorList>
            <person name="Schulz F."/>
            <person name="Roux S."/>
            <person name="Paez-Espino D."/>
            <person name="Jungbluth S."/>
            <person name="Walsh D.A."/>
            <person name="Denef V.J."/>
            <person name="McMahon K.D."/>
            <person name="Konstantinidis K.T."/>
            <person name="Eloe-Fadrosh E.A."/>
            <person name="Kyrpides N.C."/>
            <person name="Woyke T."/>
        </authorList>
    </citation>
    <scope>NUCLEOTIDE SEQUENCE</scope>
    <source>
        <strain evidence="1">GVMAG-M-3300027759-16</strain>
    </source>
</reference>
<dbReference type="AlphaFoldDB" id="A0A6C0L823"/>
<organism evidence="1">
    <name type="scientific">viral metagenome</name>
    <dbReference type="NCBI Taxonomy" id="1070528"/>
    <lineage>
        <taxon>unclassified sequences</taxon>
        <taxon>metagenomes</taxon>
        <taxon>organismal metagenomes</taxon>
    </lineage>
</organism>
<protein>
    <submittedName>
        <fullName evidence="1">Uncharacterized protein</fullName>
    </submittedName>
</protein>
<name>A0A6C0L823_9ZZZZ</name>
<dbReference type="EMBL" id="MN740438">
    <property type="protein sequence ID" value="QHU26285.1"/>
    <property type="molecule type" value="Genomic_DNA"/>
</dbReference>